<evidence type="ECO:0000313" key="2">
    <source>
        <dbReference type="EnsemblPlants" id="PNT62580"/>
    </source>
</evidence>
<sequence length="148" mass="16619">MTTQEMSPVLIMMAMKLIASVAISKSTHSSQKTKAFVFFHNQPDGGGQTLDESRRFPSWRLAPLAGKLSPSAREFHPPLSEVLWNYRIYSLSYPWRHPAPRSIHQDGLSDLFPAAGLLCNNPIQPSRPSTKICNLCDWVVMAIVVEIR</sequence>
<reference evidence="1 2" key="1">
    <citation type="journal article" date="2010" name="Nature">
        <title>Genome sequencing and analysis of the model grass Brachypodium distachyon.</title>
        <authorList>
            <consortium name="International Brachypodium Initiative"/>
        </authorList>
    </citation>
    <scope>NUCLEOTIDE SEQUENCE [LARGE SCALE GENOMIC DNA]</scope>
    <source>
        <strain evidence="1 2">Bd21</strain>
    </source>
</reference>
<accession>A0A2K2CKM1</accession>
<dbReference type="InParanoid" id="A0A2K2CKM1"/>
<keyword evidence="3" id="KW-1185">Reference proteome</keyword>
<proteinExistence type="predicted"/>
<reference evidence="2" key="3">
    <citation type="submission" date="2018-08" db="UniProtKB">
        <authorList>
            <consortium name="EnsemblPlants"/>
        </authorList>
    </citation>
    <scope>IDENTIFICATION</scope>
    <source>
        <strain evidence="2">cv. Bd21</strain>
    </source>
</reference>
<dbReference type="EMBL" id="CM000883">
    <property type="protein sequence ID" value="PNT62580.1"/>
    <property type="molecule type" value="Genomic_DNA"/>
</dbReference>
<protein>
    <submittedName>
        <fullName evidence="1 2">Uncharacterized protein</fullName>
    </submittedName>
</protein>
<dbReference type="AlphaFoldDB" id="A0A2K2CKM1"/>
<name>A0A2K2CKM1_BRADI</name>
<evidence type="ECO:0000313" key="1">
    <source>
        <dbReference type="EMBL" id="PNT62580.1"/>
    </source>
</evidence>
<gene>
    <name evidence="1" type="ORF">BRADI_4g05462v3</name>
</gene>
<dbReference type="Gramene" id="PNT62580">
    <property type="protein sequence ID" value="PNT62580"/>
    <property type="gene ID" value="BRADI_4g05462v3"/>
</dbReference>
<dbReference type="ExpressionAtlas" id="A0A2K2CKM1">
    <property type="expression patterns" value="baseline and differential"/>
</dbReference>
<evidence type="ECO:0000313" key="3">
    <source>
        <dbReference type="Proteomes" id="UP000008810"/>
    </source>
</evidence>
<dbReference type="EnsemblPlants" id="PNT62580">
    <property type="protein sequence ID" value="PNT62580"/>
    <property type="gene ID" value="BRADI_4g05462v3"/>
</dbReference>
<dbReference type="Proteomes" id="UP000008810">
    <property type="component" value="Chromosome 4"/>
</dbReference>
<reference evidence="1" key="2">
    <citation type="submission" date="2017-06" db="EMBL/GenBank/DDBJ databases">
        <title>WGS assembly of Brachypodium distachyon.</title>
        <authorList>
            <consortium name="The International Brachypodium Initiative"/>
            <person name="Lucas S."/>
            <person name="Harmon-Smith M."/>
            <person name="Lail K."/>
            <person name="Tice H."/>
            <person name="Grimwood J."/>
            <person name="Bruce D."/>
            <person name="Barry K."/>
            <person name="Shu S."/>
            <person name="Lindquist E."/>
            <person name="Wang M."/>
            <person name="Pitluck S."/>
            <person name="Vogel J.P."/>
            <person name="Garvin D.F."/>
            <person name="Mockler T.C."/>
            <person name="Schmutz J."/>
            <person name="Rokhsar D."/>
            <person name="Bevan M.W."/>
        </authorList>
    </citation>
    <scope>NUCLEOTIDE SEQUENCE</scope>
    <source>
        <strain evidence="1">Bd21</strain>
    </source>
</reference>
<organism evidence="1">
    <name type="scientific">Brachypodium distachyon</name>
    <name type="common">Purple false brome</name>
    <name type="synonym">Trachynia distachya</name>
    <dbReference type="NCBI Taxonomy" id="15368"/>
    <lineage>
        <taxon>Eukaryota</taxon>
        <taxon>Viridiplantae</taxon>
        <taxon>Streptophyta</taxon>
        <taxon>Embryophyta</taxon>
        <taxon>Tracheophyta</taxon>
        <taxon>Spermatophyta</taxon>
        <taxon>Magnoliopsida</taxon>
        <taxon>Liliopsida</taxon>
        <taxon>Poales</taxon>
        <taxon>Poaceae</taxon>
        <taxon>BOP clade</taxon>
        <taxon>Pooideae</taxon>
        <taxon>Stipodae</taxon>
        <taxon>Brachypodieae</taxon>
        <taxon>Brachypodium</taxon>
    </lineage>
</organism>